<dbReference type="PROSITE" id="PS50042">
    <property type="entry name" value="CNMP_BINDING_3"/>
    <property type="match status" value="1"/>
</dbReference>
<name>A0ABS5QJR3_9BACT</name>
<dbReference type="Gene3D" id="2.60.120.10">
    <property type="entry name" value="Jelly Rolls"/>
    <property type="match status" value="1"/>
</dbReference>
<dbReference type="InterPro" id="IPR050866">
    <property type="entry name" value="CNG_cation_channel"/>
</dbReference>
<keyword evidence="4" id="KW-1185">Reference proteome</keyword>
<gene>
    <name evidence="3" type="ORF">VAMP_2n465</name>
</gene>
<evidence type="ECO:0000256" key="1">
    <source>
        <dbReference type="ARBA" id="ARBA00023286"/>
    </source>
</evidence>
<accession>A0ABS5QJR3</accession>
<dbReference type="InterPro" id="IPR018490">
    <property type="entry name" value="cNMP-bd_dom_sf"/>
</dbReference>
<comment type="caution">
    <text evidence="3">The sequence shown here is derived from an EMBL/GenBank/DDBJ whole genome shotgun (WGS) entry which is preliminary data.</text>
</comment>
<dbReference type="EMBL" id="JAEDAM010000001">
    <property type="protein sequence ID" value="MBS8121458.1"/>
    <property type="molecule type" value="Genomic_DNA"/>
</dbReference>
<reference evidence="3 4" key="1">
    <citation type="journal article" date="2021" name="Nat. Commun.">
        <title>Reductive evolution and unique predatory mode in the CPR bacterium Vampirococcus lugosii.</title>
        <authorList>
            <person name="Moreira D."/>
            <person name="Zivanovic Y."/>
            <person name="Lopez-Archilla A.I."/>
            <person name="Iniesto M."/>
            <person name="Lopez-Garcia P."/>
        </authorList>
    </citation>
    <scope>NUCLEOTIDE SEQUENCE [LARGE SCALE GENOMIC DNA]</scope>
    <source>
        <strain evidence="3">Chiprana</strain>
    </source>
</reference>
<feature type="domain" description="Cyclic nucleotide-binding" evidence="2">
    <location>
        <begin position="18"/>
        <end position="137"/>
    </location>
</feature>
<dbReference type="SMART" id="SM00100">
    <property type="entry name" value="cNMP"/>
    <property type="match status" value="1"/>
</dbReference>
<dbReference type="PANTHER" id="PTHR45638:SF11">
    <property type="entry name" value="CYCLIC NUCLEOTIDE-GATED CATION CHANNEL SUBUNIT A"/>
    <property type="match status" value="1"/>
</dbReference>
<dbReference type="RefSeq" id="WP_213347992.1">
    <property type="nucleotide sequence ID" value="NZ_JAEDAM010000001.1"/>
</dbReference>
<keyword evidence="1" id="KW-1071">Ligand-gated ion channel</keyword>
<dbReference type="InterPro" id="IPR000595">
    <property type="entry name" value="cNMP-bd_dom"/>
</dbReference>
<keyword evidence="1" id="KW-0406">Ion transport</keyword>
<keyword evidence="1" id="KW-0813">Transport</keyword>
<dbReference type="PANTHER" id="PTHR45638">
    <property type="entry name" value="CYCLIC NUCLEOTIDE-GATED CATION CHANNEL SUBUNIT A"/>
    <property type="match status" value="1"/>
</dbReference>
<proteinExistence type="predicted"/>
<dbReference type="Pfam" id="PF00027">
    <property type="entry name" value="cNMP_binding"/>
    <property type="match status" value="1"/>
</dbReference>
<evidence type="ECO:0000313" key="3">
    <source>
        <dbReference type="EMBL" id="MBS8121458.1"/>
    </source>
</evidence>
<protein>
    <submittedName>
        <fullName evidence="3">Cyclic nucleotide-binding protein</fullName>
    </submittedName>
</protein>
<evidence type="ECO:0000259" key="2">
    <source>
        <dbReference type="PROSITE" id="PS50042"/>
    </source>
</evidence>
<sequence>MTISVNNMLIKMIKSIDIFQDIPDDKIIELSKSFNLVFHPSGKRIITKGTKLDKIYILKNGTLEVRKQKGVGNNVLGEIKVGEIFGEMSYIKNQEAMANVITTSEANIREIDVEDFTVFLKKYPNIMDKVYVTMKERDKQNSYQKTDEDIYTNIIL</sequence>
<keyword evidence="1" id="KW-0407">Ion channel</keyword>
<evidence type="ECO:0000313" key="4">
    <source>
        <dbReference type="Proteomes" id="UP000680365"/>
    </source>
</evidence>
<dbReference type="Proteomes" id="UP000680365">
    <property type="component" value="Unassembled WGS sequence"/>
</dbReference>
<dbReference type="CDD" id="cd00038">
    <property type="entry name" value="CAP_ED"/>
    <property type="match status" value="1"/>
</dbReference>
<organism evidence="3 4">
    <name type="scientific">Candidatus Vampirococcus lugosii</name>
    <dbReference type="NCBI Taxonomy" id="2789015"/>
    <lineage>
        <taxon>Bacteria</taxon>
        <taxon>Candidatus Absconditibacteriota</taxon>
        <taxon>Vampirococcus</taxon>
    </lineage>
</organism>
<dbReference type="SUPFAM" id="SSF51206">
    <property type="entry name" value="cAMP-binding domain-like"/>
    <property type="match status" value="1"/>
</dbReference>
<dbReference type="InterPro" id="IPR014710">
    <property type="entry name" value="RmlC-like_jellyroll"/>
</dbReference>